<dbReference type="SUPFAM" id="SSF52540">
    <property type="entry name" value="P-loop containing nucleoside triphosphate hydrolases"/>
    <property type="match status" value="1"/>
</dbReference>
<dbReference type="InterPro" id="IPR049052">
    <property type="entry name" value="nSTAND1"/>
</dbReference>
<dbReference type="CDD" id="cd00093">
    <property type="entry name" value="HTH_XRE"/>
    <property type="match status" value="1"/>
</dbReference>
<dbReference type="InterPro" id="IPR001680">
    <property type="entry name" value="WD40_rpt"/>
</dbReference>
<dbReference type="PROSITE" id="PS00678">
    <property type="entry name" value="WD_REPEATS_1"/>
    <property type="match status" value="3"/>
</dbReference>
<gene>
    <name evidence="6" type="ORF">DFJ66_8117</name>
</gene>
<keyword evidence="4" id="KW-0472">Membrane</keyword>
<evidence type="ECO:0000256" key="2">
    <source>
        <dbReference type="ARBA" id="ARBA00022737"/>
    </source>
</evidence>
<organism evidence="6 7">
    <name type="scientific">Saccharothrix variisporea</name>
    <dbReference type="NCBI Taxonomy" id="543527"/>
    <lineage>
        <taxon>Bacteria</taxon>
        <taxon>Bacillati</taxon>
        <taxon>Actinomycetota</taxon>
        <taxon>Actinomycetes</taxon>
        <taxon>Pseudonocardiales</taxon>
        <taxon>Pseudonocardiaceae</taxon>
        <taxon>Saccharothrix</taxon>
    </lineage>
</organism>
<feature type="repeat" description="WD" evidence="3">
    <location>
        <begin position="751"/>
        <end position="783"/>
    </location>
</feature>
<feature type="repeat" description="WD" evidence="3">
    <location>
        <begin position="667"/>
        <end position="699"/>
    </location>
</feature>
<dbReference type="RefSeq" id="WP_121229766.1">
    <property type="nucleotide sequence ID" value="NZ_JBIUBA010000006.1"/>
</dbReference>
<dbReference type="AlphaFoldDB" id="A0A495XSV9"/>
<feature type="repeat" description="WD" evidence="3">
    <location>
        <begin position="793"/>
        <end position="834"/>
    </location>
</feature>
<dbReference type="PROSITE" id="PS50294">
    <property type="entry name" value="WD_REPEATS_REGION"/>
    <property type="match status" value="12"/>
</dbReference>
<accession>A0A495XSV9</accession>
<feature type="repeat" description="WD" evidence="3">
    <location>
        <begin position="1098"/>
        <end position="1139"/>
    </location>
</feature>
<dbReference type="EMBL" id="RBXR01000001">
    <property type="protein sequence ID" value="RKT74748.1"/>
    <property type="molecule type" value="Genomic_DNA"/>
</dbReference>
<dbReference type="SUPFAM" id="SSF63829">
    <property type="entry name" value="Calcium-dependent phosphotriesterase"/>
    <property type="match status" value="1"/>
</dbReference>
<feature type="repeat" description="WD" evidence="3">
    <location>
        <begin position="624"/>
        <end position="665"/>
    </location>
</feature>
<dbReference type="PROSITE" id="PS50082">
    <property type="entry name" value="WD_REPEATS_2"/>
    <property type="match status" value="13"/>
</dbReference>
<evidence type="ECO:0000256" key="3">
    <source>
        <dbReference type="PROSITE-ProRule" id="PRU00221"/>
    </source>
</evidence>
<dbReference type="InterPro" id="IPR019775">
    <property type="entry name" value="WD40_repeat_CS"/>
</dbReference>
<dbReference type="SMART" id="SM00530">
    <property type="entry name" value="HTH_XRE"/>
    <property type="match status" value="1"/>
</dbReference>
<feature type="repeat" description="WD" evidence="3">
    <location>
        <begin position="966"/>
        <end position="998"/>
    </location>
</feature>
<dbReference type="CDD" id="cd00200">
    <property type="entry name" value="WD40"/>
    <property type="match status" value="2"/>
</dbReference>
<dbReference type="PRINTS" id="PR00320">
    <property type="entry name" value="GPROTEINBRPT"/>
</dbReference>
<evidence type="ECO:0000313" key="7">
    <source>
        <dbReference type="Proteomes" id="UP000272729"/>
    </source>
</evidence>
<feature type="repeat" description="WD" evidence="3">
    <location>
        <begin position="583"/>
        <end position="614"/>
    </location>
</feature>
<evidence type="ECO:0000256" key="1">
    <source>
        <dbReference type="ARBA" id="ARBA00022574"/>
    </source>
</evidence>
<dbReference type="PANTHER" id="PTHR19848:SF8">
    <property type="entry name" value="F-BOX AND WD REPEAT DOMAIN CONTAINING 7"/>
    <property type="match status" value="1"/>
</dbReference>
<dbReference type="Gene3D" id="2.130.10.10">
    <property type="entry name" value="YVTN repeat-like/Quinoprotein amine dehydrogenase"/>
    <property type="match status" value="6"/>
</dbReference>
<comment type="caution">
    <text evidence="6">The sequence shown here is derived from an EMBL/GenBank/DDBJ whole genome shotgun (WGS) entry which is preliminary data.</text>
</comment>
<dbReference type="Pfam" id="PF20703">
    <property type="entry name" value="nSTAND1"/>
    <property type="match status" value="1"/>
</dbReference>
<dbReference type="SUPFAM" id="SSF47413">
    <property type="entry name" value="lambda repressor-like DNA-binding domains"/>
    <property type="match status" value="1"/>
</dbReference>
<dbReference type="PANTHER" id="PTHR19848">
    <property type="entry name" value="WD40 REPEAT PROTEIN"/>
    <property type="match status" value="1"/>
</dbReference>
<dbReference type="InterPro" id="IPR001387">
    <property type="entry name" value="Cro/C1-type_HTH"/>
</dbReference>
<proteinExistence type="predicted"/>
<keyword evidence="4" id="KW-1133">Transmembrane helix</keyword>
<dbReference type="PROSITE" id="PS50943">
    <property type="entry name" value="HTH_CROC1"/>
    <property type="match status" value="1"/>
</dbReference>
<feature type="domain" description="HTH cro/C1-type" evidence="5">
    <location>
        <begin position="22"/>
        <end position="76"/>
    </location>
</feature>
<keyword evidence="4" id="KW-0812">Transmembrane</keyword>
<keyword evidence="2" id="KW-0677">Repeat</keyword>
<dbReference type="Proteomes" id="UP000272729">
    <property type="component" value="Unassembled WGS sequence"/>
</dbReference>
<dbReference type="InterPro" id="IPR036322">
    <property type="entry name" value="WD40_repeat_dom_sf"/>
</dbReference>
<protein>
    <submittedName>
        <fullName evidence="6">WD40 repeat protein</fullName>
    </submittedName>
</protein>
<evidence type="ECO:0000313" key="6">
    <source>
        <dbReference type="EMBL" id="RKT74748.1"/>
    </source>
</evidence>
<dbReference type="Pfam" id="PF13560">
    <property type="entry name" value="HTH_31"/>
    <property type="match status" value="1"/>
</dbReference>
<feature type="repeat" description="WD" evidence="3">
    <location>
        <begin position="873"/>
        <end position="914"/>
    </location>
</feature>
<feature type="repeat" description="WD" evidence="3">
    <location>
        <begin position="709"/>
        <end position="750"/>
    </location>
</feature>
<dbReference type="SMART" id="SM00320">
    <property type="entry name" value="WD40"/>
    <property type="match status" value="14"/>
</dbReference>
<feature type="repeat" description="WD" evidence="3">
    <location>
        <begin position="1056"/>
        <end position="1097"/>
    </location>
</feature>
<dbReference type="InterPro" id="IPR010982">
    <property type="entry name" value="Lambda_DNA-bd_dom_sf"/>
</dbReference>
<name>A0A495XSV9_9PSEU</name>
<dbReference type="OrthoDB" id="134501at2"/>
<keyword evidence="7" id="KW-1185">Reference proteome</keyword>
<feature type="repeat" description="WD" evidence="3">
    <location>
        <begin position="835"/>
        <end position="867"/>
    </location>
</feature>
<evidence type="ECO:0000259" key="5">
    <source>
        <dbReference type="PROSITE" id="PS50943"/>
    </source>
</evidence>
<feature type="repeat" description="WD" evidence="3">
    <location>
        <begin position="1014"/>
        <end position="1055"/>
    </location>
</feature>
<feature type="transmembrane region" description="Helical" evidence="4">
    <location>
        <begin position="498"/>
        <end position="517"/>
    </location>
</feature>
<dbReference type="InterPro" id="IPR015943">
    <property type="entry name" value="WD40/YVTN_repeat-like_dom_sf"/>
</dbReference>
<evidence type="ECO:0000256" key="4">
    <source>
        <dbReference type="SAM" id="Phobius"/>
    </source>
</evidence>
<dbReference type="GO" id="GO:0003677">
    <property type="term" value="F:DNA binding"/>
    <property type="evidence" value="ECO:0007669"/>
    <property type="project" value="InterPro"/>
</dbReference>
<dbReference type="SUPFAM" id="SSF50978">
    <property type="entry name" value="WD40 repeat-like"/>
    <property type="match status" value="2"/>
</dbReference>
<keyword evidence="1 3" id="KW-0853">WD repeat</keyword>
<reference evidence="6 7" key="1">
    <citation type="submission" date="2018-10" db="EMBL/GenBank/DDBJ databases">
        <title>Sequencing the genomes of 1000 actinobacteria strains.</title>
        <authorList>
            <person name="Klenk H.-P."/>
        </authorList>
    </citation>
    <scope>NUCLEOTIDE SEQUENCE [LARGE SCALE GENOMIC DNA]</scope>
    <source>
        <strain evidence="6 7">DSM 43911</strain>
    </source>
</reference>
<dbReference type="Gene3D" id="1.10.260.40">
    <property type="entry name" value="lambda repressor-like DNA-binding domains"/>
    <property type="match status" value="1"/>
</dbReference>
<dbReference type="InterPro" id="IPR020472">
    <property type="entry name" value="WD40_PAC1"/>
</dbReference>
<dbReference type="InterPro" id="IPR027417">
    <property type="entry name" value="P-loop_NTPase"/>
</dbReference>
<sequence>MGRREIPVDASAGPVQHFASDLRQLRRKSGLTYREMARRAGFSAPALSTAATGVKLPSLPVALAYVRACGGDVEEWERRWRQISEDSAGQVVADDDPATAPYRGLARYELGDGDWFFGRDKLVRAVRGLLDRHRFVTVVGPSGSGKSSLLRAGVAPELPSVRLITPGEHPVRAHRDLLAARRDEGEVVIVDQFEEVFTLCADPDERAGFLDLLLGGTTRVAVAIRSDFYGRCAEHAVLAEAVNQAQVLVGPVDAAELREVIVKPAAAAGLIVERALTARLVDEVVDEPGALPLVSHVLLETWRRRRGKTLTLQGYEAAGGVRGALAQTAERVYAGLTPGQAEAARRVLTRLITPGDGARDTRRPTDRAEFDTTVRVDHEVVLHRFADARLITLDDGVVDLAHEALITSWPRLRDWVDADRERLNRHRRLTEAARTWDELDRDPGALYRGTRLASTREWITEDRDRLNALEREFLTAAVRLAEHEEAAAARRTRLLRNLVVGLAVLLLVAGVVSGIALHQRRQAVQARQEALSRQLAAQALGLLDSRPATAMLLAVQAYRIAETAEARGALLTVSSRRTYRGELTGHGDAVSDLTFTSDGTLATVSRDRTLRLWDTGARAHRATLTGHDTWLRAVEAGPGGRLVATGGDDGAVVLWDTGRQAAVATLRDGPAAPVKDIAFSPDGRTLAAAGADGAVVLWDYGERVRRMTLSGHTGSVETAAFSPDGRTLATAGNDRVVVLWDTATGARIATLTGHTAPVGAVAFSPDGRTLATAGHDHTVILWDPNRHVPSATLSGHTGPVRALAFSPDGSTLATAGHDLTVGLWDTATGRRRATLTGQLSNLYALAFSPDGATLAAAGEGGVIMLWDPRRTALTGHTDRVNTIAFSPDGRTVAAASDDRTTNLWDTTDRSRRATLPSDAGPVNALAFSPDGRTLATATGTAQHPPRADDYTLTLWDTADRRRTATLTGHTDRVMDVAFSPDGRTLATGGADGRVILWDAAQPAKRAVLLDNQSKGSDTDVINAVAFSPDGRTLAAAHHSSAVSLWDPATGTRVATLQGHTGSLRALAFSPDGSTLATAAIDQTIRLWDLRQHRTTAVLSGNTGTANAVAFSPDGRVLAAANADKTVTLWDPATAEPIAALNGHTRQITALTFSPDGHTLATAATDHTAMLWESDPAHAVEQLCATLGRDLTQAERDQFLPGAHPTPTCT</sequence>
<dbReference type="Pfam" id="PF00400">
    <property type="entry name" value="WD40"/>
    <property type="match status" value="14"/>
</dbReference>
<feature type="repeat" description="WD" evidence="3">
    <location>
        <begin position="1140"/>
        <end position="1181"/>
    </location>
</feature>